<dbReference type="OrthoDB" id="5871866at2759"/>
<reference evidence="6 7" key="1">
    <citation type="journal article" date="2017" name="Curr. Biol.">
        <title>Genome architecture and evolution of a unichromosomal asexual nematode.</title>
        <authorList>
            <person name="Fradin H."/>
            <person name="Zegar C."/>
            <person name="Gutwein M."/>
            <person name="Lucas J."/>
            <person name="Kovtun M."/>
            <person name="Corcoran D."/>
            <person name="Baugh L.R."/>
            <person name="Kiontke K."/>
            <person name="Gunsalus K."/>
            <person name="Fitch D.H."/>
            <person name="Piano F."/>
        </authorList>
    </citation>
    <scope>NUCLEOTIDE SEQUENCE [LARGE SCALE GENOMIC DNA]</scope>
    <source>
        <strain evidence="6">PF1309</strain>
    </source>
</reference>
<gene>
    <name evidence="6" type="ORF">WR25_15581</name>
</gene>
<dbReference type="GO" id="GO:0007606">
    <property type="term" value="P:sensory perception of chemical stimulus"/>
    <property type="evidence" value="ECO:0007669"/>
    <property type="project" value="InterPro"/>
</dbReference>
<accession>A0A2A2LAT6</accession>
<keyword evidence="4 5" id="KW-0472">Membrane</keyword>
<evidence type="ECO:0000256" key="3">
    <source>
        <dbReference type="ARBA" id="ARBA00022989"/>
    </source>
</evidence>
<comment type="caution">
    <text evidence="6">The sequence shown here is derived from an EMBL/GenBank/DDBJ whole genome shotgun (WGS) entry which is preliminary data.</text>
</comment>
<proteinExistence type="predicted"/>
<evidence type="ECO:0000313" key="6">
    <source>
        <dbReference type="EMBL" id="PAV83238.1"/>
    </source>
</evidence>
<sequence>MVKLTVMFASSYTVPYFTFLLPLLLMFSLKSVGQNRAKAINALTNEKSTDHMRVLQSTWNKVNRERDKF</sequence>
<evidence type="ECO:0000313" key="7">
    <source>
        <dbReference type="Proteomes" id="UP000218231"/>
    </source>
</evidence>
<dbReference type="AlphaFoldDB" id="A0A2A2LAT6"/>
<evidence type="ECO:0000256" key="5">
    <source>
        <dbReference type="SAM" id="Phobius"/>
    </source>
</evidence>
<evidence type="ECO:0000256" key="1">
    <source>
        <dbReference type="ARBA" id="ARBA00004141"/>
    </source>
</evidence>
<dbReference type="Proteomes" id="UP000218231">
    <property type="component" value="Unassembled WGS sequence"/>
</dbReference>
<keyword evidence="2 5" id="KW-0812">Transmembrane</keyword>
<evidence type="ECO:0000256" key="4">
    <source>
        <dbReference type="ARBA" id="ARBA00023136"/>
    </source>
</evidence>
<dbReference type="EMBL" id="LIAE01006976">
    <property type="protein sequence ID" value="PAV83238.1"/>
    <property type="molecule type" value="Genomic_DNA"/>
</dbReference>
<comment type="subcellular location">
    <subcellularLocation>
        <location evidence="1">Membrane</location>
        <topology evidence="1">Multi-pass membrane protein</topology>
    </subcellularLocation>
</comment>
<dbReference type="GO" id="GO:0016020">
    <property type="term" value="C:membrane"/>
    <property type="evidence" value="ECO:0007669"/>
    <property type="project" value="UniProtKB-SubCell"/>
</dbReference>
<keyword evidence="7" id="KW-1185">Reference proteome</keyword>
<keyword evidence="3 5" id="KW-1133">Transmembrane helix</keyword>
<dbReference type="Pfam" id="PF02117">
    <property type="entry name" value="7TM_GPCR_Sra"/>
    <property type="match status" value="1"/>
</dbReference>
<dbReference type="InterPro" id="IPR000344">
    <property type="entry name" value="7TM_GPCR_serpentine_rcpt_Sra"/>
</dbReference>
<organism evidence="6 7">
    <name type="scientific">Diploscapter pachys</name>
    <dbReference type="NCBI Taxonomy" id="2018661"/>
    <lineage>
        <taxon>Eukaryota</taxon>
        <taxon>Metazoa</taxon>
        <taxon>Ecdysozoa</taxon>
        <taxon>Nematoda</taxon>
        <taxon>Chromadorea</taxon>
        <taxon>Rhabditida</taxon>
        <taxon>Rhabditina</taxon>
        <taxon>Rhabditomorpha</taxon>
        <taxon>Rhabditoidea</taxon>
        <taxon>Rhabditidae</taxon>
        <taxon>Diploscapter</taxon>
    </lineage>
</organism>
<dbReference type="GO" id="GO:0004930">
    <property type="term" value="F:G protein-coupled receptor activity"/>
    <property type="evidence" value="ECO:0007669"/>
    <property type="project" value="InterPro"/>
</dbReference>
<evidence type="ECO:0000256" key="2">
    <source>
        <dbReference type="ARBA" id="ARBA00022692"/>
    </source>
</evidence>
<protein>
    <submittedName>
        <fullName evidence="6">Uncharacterized protein</fullName>
    </submittedName>
</protein>
<feature type="transmembrane region" description="Helical" evidence="5">
    <location>
        <begin position="6"/>
        <end position="29"/>
    </location>
</feature>
<name>A0A2A2LAT6_9BILA</name>